<name>A0A843V203_COLES</name>
<keyword evidence="2" id="KW-0645">Protease</keyword>
<evidence type="ECO:0000313" key="8">
    <source>
        <dbReference type="Proteomes" id="UP000652761"/>
    </source>
</evidence>
<evidence type="ECO:0000259" key="6">
    <source>
        <dbReference type="PROSITE" id="PS50600"/>
    </source>
</evidence>
<accession>A0A843V203</accession>
<reference evidence="7" key="1">
    <citation type="submission" date="2017-07" db="EMBL/GenBank/DDBJ databases">
        <title>Taro Niue Genome Assembly and Annotation.</title>
        <authorList>
            <person name="Atibalentja N."/>
            <person name="Keating K."/>
            <person name="Fields C.J."/>
        </authorList>
    </citation>
    <scope>NUCLEOTIDE SEQUENCE</scope>
    <source>
        <strain evidence="7">Niue_2</strain>
        <tissue evidence="7">Leaf</tissue>
    </source>
</reference>
<keyword evidence="3" id="KW-0378">Hydrolase</keyword>
<dbReference type="InterPro" id="IPR003653">
    <property type="entry name" value="Peptidase_C48_C"/>
</dbReference>
<dbReference type="SUPFAM" id="SSF54001">
    <property type="entry name" value="Cysteine proteinases"/>
    <property type="match status" value="1"/>
</dbReference>
<dbReference type="Gene3D" id="3.40.395.10">
    <property type="entry name" value="Adenoviral Proteinase, Chain A"/>
    <property type="match status" value="1"/>
</dbReference>
<gene>
    <name evidence="7" type="ORF">Taro_022695</name>
</gene>
<dbReference type="PANTHER" id="PTHR12606">
    <property type="entry name" value="SENTRIN/SUMO-SPECIFIC PROTEASE"/>
    <property type="match status" value="1"/>
</dbReference>
<dbReference type="Proteomes" id="UP000652761">
    <property type="component" value="Unassembled WGS sequence"/>
</dbReference>
<dbReference type="GO" id="GO:0006508">
    <property type="term" value="P:proteolysis"/>
    <property type="evidence" value="ECO:0007669"/>
    <property type="project" value="UniProtKB-KW"/>
</dbReference>
<proteinExistence type="inferred from homology"/>
<evidence type="ECO:0000256" key="2">
    <source>
        <dbReference type="ARBA" id="ARBA00022670"/>
    </source>
</evidence>
<comment type="similarity">
    <text evidence="1">Belongs to the peptidase C48 family.</text>
</comment>
<evidence type="ECO:0000256" key="1">
    <source>
        <dbReference type="ARBA" id="ARBA00005234"/>
    </source>
</evidence>
<evidence type="ECO:0000313" key="7">
    <source>
        <dbReference type="EMBL" id="MQL90111.1"/>
    </source>
</evidence>
<dbReference type="EMBL" id="NMUH01001211">
    <property type="protein sequence ID" value="MQL90111.1"/>
    <property type="molecule type" value="Genomic_DNA"/>
</dbReference>
<organism evidence="7 8">
    <name type="scientific">Colocasia esculenta</name>
    <name type="common">Wild taro</name>
    <name type="synonym">Arum esculentum</name>
    <dbReference type="NCBI Taxonomy" id="4460"/>
    <lineage>
        <taxon>Eukaryota</taxon>
        <taxon>Viridiplantae</taxon>
        <taxon>Streptophyta</taxon>
        <taxon>Embryophyta</taxon>
        <taxon>Tracheophyta</taxon>
        <taxon>Spermatophyta</taxon>
        <taxon>Magnoliopsida</taxon>
        <taxon>Liliopsida</taxon>
        <taxon>Araceae</taxon>
        <taxon>Aroideae</taxon>
        <taxon>Colocasieae</taxon>
        <taxon>Colocasia</taxon>
    </lineage>
</organism>
<dbReference type="Pfam" id="PF02902">
    <property type="entry name" value="Peptidase_C48"/>
    <property type="match status" value="1"/>
</dbReference>
<feature type="domain" description="Ubiquitin-like protease family profile" evidence="6">
    <location>
        <begin position="113"/>
        <end position="353"/>
    </location>
</feature>
<feature type="compositionally biased region" description="Basic and acidic residues" evidence="5">
    <location>
        <begin position="1"/>
        <end position="39"/>
    </location>
</feature>
<dbReference type="PROSITE" id="PS50600">
    <property type="entry name" value="ULP_PROTEASE"/>
    <property type="match status" value="1"/>
</dbReference>
<dbReference type="InterPro" id="IPR038765">
    <property type="entry name" value="Papain-like_cys_pep_sf"/>
</dbReference>
<evidence type="ECO:0000256" key="5">
    <source>
        <dbReference type="SAM" id="MobiDB-lite"/>
    </source>
</evidence>
<sequence length="393" mass="46613">MKDEEEEKRKEAEEAEKRRKEEEEEKKRKEAEAEKKRKDEEEEKRKRRHISPSSLSRRVTAGTRKRRQPEIYTLEDYQYHKATKVNVSTSEPIFVDSQESTDTLPMGKKEGRQDYVAREVLAVDEKSLIERFLNECIINEYVLQYIDLMFGGTLEGYDNFLSFKNIRDLLFVRENESVIIDCYVNTCLFLPYQENPDIFKTFGYLGAALKGYVQSSKDDKSKFQHFDYSFRRLDRAPTEFDLLFSPMHVGTNHWALLVINIKEKEFHIFNSLRNKDRCDIPQYISAKCYIQGLHLLQSMHTYVTYVTVEELRRYMKGKHIDSENWSLRYTDPCPQQGSGDDCAIFTCKYMECLERRDTQGFPFSQDDMPTVRAKFALHFIKAYFNAQERSERI</sequence>
<evidence type="ECO:0000256" key="4">
    <source>
        <dbReference type="ARBA" id="ARBA00022807"/>
    </source>
</evidence>
<dbReference type="GO" id="GO:0016929">
    <property type="term" value="F:deSUMOylase activity"/>
    <property type="evidence" value="ECO:0007669"/>
    <property type="project" value="TreeGrafter"/>
</dbReference>
<comment type="caution">
    <text evidence="7">The sequence shown here is derived from an EMBL/GenBank/DDBJ whole genome shotgun (WGS) entry which is preliminary data.</text>
</comment>
<dbReference type="GO" id="GO:0016926">
    <property type="term" value="P:protein desumoylation"/>
    <property type="evidence" value="ECO:0007669"/>
    <property type="project" value="TreeGrafter"/>
</dbReference>
<protein>
    <recommendedName>
        <fullName evidence="6">Ubiquitin-like protease family profile domain-containing protein</fullName>
    </recommendedName>
</protein>
<dbReference type="GO" id="GO:0005634">
    <property type="term" value="C:nucleus"/>
    <property type="evidence" value="ECO:0007669"/>
    <property type="project" value="TreeGrafter"/>
</dbReference>
<keyword evidence="4" id="KW-0788">Thiol protease</keyword>
<feature type="region of interest" description="Disordered" evidence="5">
    <location>
        <begin position="1"/>
        <end position="67"/>
    </location>
</feature>
<evidence type="ECO:0000256" key="3">
    <source>
        <dbReference type="ARBA" id="ARBA00022801"/>
    </source>
</evidence>
<dbReference type="PANTHER" id="PTHR12606:SF141">
    <property type="entry name" value="GH15225P-RELATED"/>
    <property type="match status" value="1"/>
</dbReference>
<keyword evidence="8" id="KW-1185">Reference proteome</keyword>
<dbReference type="AlphaFoldDB" id="A0A843V203"/>